<protein>
    <submittedName>
        <fullName evidence="1">Uncharacterized protein</fullName>
    </submittedName>
</protein>
<name>A0A183JR92_9TREM</name>
<proteinExistence type="predicted"/>
<sequence>MVLFVKPLCMLKYILKNTSCNSIKSLCKNKTKLANSYASISILTYRIISYWSTYKEVHRIIIDSTIINRLRTLYEINCIILSWTVETTMEKSTVIFGVSNASVVTTKLAPIGGGVLSGKRPVLNLILILKFFSSSAGSDETSI</sequence>
<accession>A0A183JR92</accession>
<reference evidence="1" key="1">
    <citation type="submission" date="2016-06" db="UniProtKB">
        <authorList>
            <consortium name="WormBaseParasite"/>
        </authorList>
    </citation>
    <scope>IDENTIFICATION</scope>
</reference>
<dbReference type="WBParaSite" id="SCUD_0000523101-mRNA-1">
    <property type="protein sequence ID" value="SCUD_0000523101-mRNA-1"/>
    <property type="gene ID" value="SCUD_0000523101"/>
</dbReference>
<organism evidence="1">
    <name type="scientific">Schistosoma curassoni</name>
    <dbReference type="NCBI Taxonomy" id="6186"/>
    <lineage>
        <taxon>Eukaryota</taxon>
        <taxon>Metazoa</taxon>
        <taxon>Spiralia</taxon>
        <taxon>Lophotrochozoa</taxon>
        <taxon>Platyhelminthes</taxon>
        <taxon>Trematoda</taxon>
        <taxon>Digenea</taxon>
        <taxon>Strigeidida</taxon>
        <taxon>Schistosomatoidea</taxon>
        <taxon>Schistosomatidae</taxon>
        <taxon>Schistosoma</taxon>
    </lineage>
</organism>
<evidence type="ECO:0000313" key="1">
    <source>
        <dbReference type="WBParaSite" id="SCUD_0000523101-mRNA-1"/>
    </source>
</evidence>
<dbReference type="AlphaFoldDB" id="A0A183JR92"/>